<keyword evidence="7" id="KW-1185">Reference proteome</keyword>
<keyword evidence="3" id="KW-0408">Iron</keyword>
<dbReference type="GO" id="GO:0046872">
    <property type="term" value="F:metal ion binding"/>
    <property type="evidence" value="ECO:0007669"/>
    <property type="project" value="UniProtKB-KW"/>
</dbReference>
<name>A0A8B8BZR7_CRAVI</name>
<dbReference type="GeneID" id="111114675"/>
<accession>A0A8B8BZR7</accession>
<dbReference type="PANTHER" id="PTHR46491:SF3">
    <property type="entry name" value="CDGSH IRON-SULFUR DOMAIN-CONTAINING PROTEIN 3, MITOCHONDRIAL"/>
    <property type="match status" value="1"/>
</dbReference>
<dbReference type="InterPro" id="IPR042216">
    <property type="entry name" value="MitoNEET_CISD"/>
</dbReference>
<comment type="cofactor">
    <cofactor evidence="5">
        <name>[2Fe-2S] cluster</name>
        <dbReference type="ChEBI" id="CHEBI:190135"/>
    </cofactor>
</comment>
<keyword evidence="4" id="KW-0411">Iron-sulfur</keyword>
<dbReference type="GO" id="GO:0051537">
    <property type="term" value="F:2 iron, 2 sulfur cluster binding"/>
    <property type="evidence" value="ECO:0007669"/>
    <property type="project" value="UniProtKB-KW"/>
</dbReference>
<dbReference type="RefSeq" id="XP_022308800.1">
    <property type="nucleotide sequence ID" value="XM_022453092.1"/>
</dbReference>
<dbReference type="PANTHER" id="PTHR46491">
    <property type="entry name" value="CDGSH IRON SULFUR DOMAIN PROTEIN HOMOLOG"/>
    <property type="match status" value="1"/>
</dbReference>
<feature type="domain" description="Iron-binding zinc finger CDGSH type" evidence="6">
    <location>
        <begin position="104"/>
        <end position="139"/>
    </location>
</feature>
<keyword evidence="2" id="KW-0479">Metal-binding</keyword>
<evidence type="ECO:0000256" key="5">
    <source>
        <dbReference type="ARBA" id="ARBA00034078"/>
    </source>
</evidence>
<dbReference type="Pfam" id="PF09360">
    <property type="entry name" value="zf-CDGSH"/>
    <property type="match status" value="2"/>
</dbReference>
<evidence type="ECO:0000313" key="8">
    <source>
        <dbReference type="RefSeq" id="XP_022308800.1"/>
    </source>
</evidence>
<evidence type="ECO:0000256" key="2">
    <source>
        <dbReference type="ARBA" id="ARBA00022723"/>
    </source>
</evidence>
<keyword evidence="1" id="KW-0001">2Fe-2S</keyword>
<dbReference type="InterPro" id="IPR018967">
    <property type="entry name" value="FeS-contain_CDGSH-typ"/>
</dbReference>
<evidence type="ECO:0000259" key="6">
    <source>
        <dbReference type="SMART" id="SM00704"/>
    </source>
</evidence>
<dbReference type="OrthoDB" id="15717at2759"/>
<gene>
    <name evidence="8" type="primary">LOC111114675</name>
</gene>
<reference evidence="8" key="1">
    <citation type="submission" date="2025-08" db="UniProtKB">
        <authorList>
            <consortium name="RefSeq"/>
        </authorList>
    </citation>
    <scope>IDENTIFICATION</scope>
    <source>
        <tissue evidence="8">Whole sample</tissue>
    </source>
</reference>
<dbReference type="Gene3D" id="3.40.5.90">
    <property type="entry name" value="CDGSH iron-sulfur domain, mitoNEET-type"/>
    <property type="match status" value="2"/>
</dbReference>
<evidence type="ECO:0000256" key="4">
    <source>
        <dbReference type="ARBA" id="ARBA00023014"/>
    </source>
</evidence>
<feature type="domain" description="Iron-binding zinc finger CDGSH type" evidence="6">
    <location>
        <begin position="58"/>
        <end position="95"/>
    </location>
</feature>
<dbReference type="GO" id="GO:0005739">
    <property type="term" value="C:mitochondrion"/>
    <property type="evidence" value="ECO:0007669"/>
    <property type="project" value="TreeGrafter"/>
</dbReference>
<proteinExistence type="predicted"/>
<organism evidence="7 8">
    <name type="scientific">Crassostrea virginica</name>
    <name type="common">Eastern oyster</name>
    <dbReference type="NCBI Taxonomy" id="6565"/>
    <lineage>
        <taxon>Eukaryota</taxon>
        <taxon>Metazoa</taxon>
        <taxon>Spiralia</taxon>
        <taxon>Lophotrochozoa</taxon>
        <taxon>Mollusca</taxon>
        <taxon>Bivalvia</taxon>
        <taxon>Autobranchia</taxon>
        <taxon>Pteriomorphia</taxon>
        <taxon>Ostreida</taxon>
        <taxon>Ostreoidea</taxon>
        <taxon>Ostreidae</taxon>
        <taxon>Crassostrea</taxon>
    </lineage>
</organism>
<dbReference type="SMART" id="SM00704">
    <property type="entry name" value="ZnF_CDGSH"/>
    <property type="match status" value="2"/>
</dbReference>
<sequence>MALPMKHLLSLKNLQFFRPTQTCLVRHKFFRKGDNPEKEVYKEFENQVLQEKGKVYDELPAKVELKPGRIYHWCSCGHGHSQPLCDGTHKMIYERKWTKIKFKPVAFKVEEEKCYFLCNCKQTKNAPYCDGTHREVTKERMRKGEKFRKN</sequence>
<protein>
    <submittedName>
        <fullName evidence="8">CDGSH iron-sulfur domain-containing protein 3, mitochondrial-like</fullName>
    </submittedName>
</protein>
<evidence type="ECO:0000256" key="1">
    <source>
        <dbReference type="ARBA" id="ARBA00022714"/>
    </source>
</evidence>
<dbReference type="InterPro" id="IPR052950">
    <property type="entry name" value="CISD"/>
</dbReference>
<dbReference type="KEGG" id="cvn:111114675"/>
<dbReference type="Proteomes" id="UP000694844">
    <property type="component" value="Chromosome 9"/>
</dbReference>
<dbReference type="AlphaFoldDB" id="A0A8B8BZR7"/>
<evidence type="ECO:0000313" key="7">
    <source>
        <dbReference type="Proteomes" id="UP000694844"/>
    </source>
</evidence>
<evidence type="ECO:0000256" key="3">
    <source>
        <dbReference type="ARBA" id="ARBA00023004"/>
    </source>
</evidence>